<keyword evidence="2" id="KW-1185">Reference proteome</keyword>
<evidence type="ECO:0000313" key="1">
    <source>
        <dbReference type="EMBL" id="KAK9865102.1"/>
    </source>
</evidence>
<sequence>MVYILLQQTDAEHKVWRMQLIGLPAPAISEAFQLATKHIQDKKRHICFPDRGHCVEQIAAADAQVVKIHSQMSVGDYAVVGCLTLVSLGWFTYCSIKC</sequence>
<protein>
    <submittedName>
        <fullName evidence="1">Uncharacterized protein</fullName>
    </submittedName>
</protein>
<accession>A0AAW1T7T7</accession>
<gene>
    <name evidence="1" type="ORF">WJX84_005801</name>
</gene>
<reference evidence="1 2" key="1">
    <citation type="journal article" date="2024" name="Nat. Commun.">
        <title>Phylogenomics reveals the evolutionary origins of lichenization in chlorophyte algae.</title>
        <authorList>
            <person name="Puginier C."/>
            <person name="Libourel C."/>
            <person name="Otte J."/>
            <person name="Skaloud P."/>
            <person name="Haon M."/>
            <person name="Grisel S."/>
            <person name="Petersen M."/>
            <person name="Berrin J.G."/>
            <person name="Delaux P.M."/>
            <person name="Dal Grande F."/>
            <person name="Keller J."/>
        </authorList>
    </citation>
    <scope>NUCLEOTIDE SEQUENCE [LARGE SCALE GENOMIC DNA]</scope>
    <source>
        <strain evidence="1 2">SAG 2523</strain>
    </source>
</reference>
<dbReference type="EMBL" id="JALJOV010000282">
    <property type="protein sequence ID" value="KAK9865102.1"/>
    <property type="molecule type" value="Genomic_DNA"/>
</dbReference>
<dbReference type="AlphaFoldDB" id="A0AAW1T7T7"/>
<comment type="caution">
    <text evidence="1">The sequence shown here is derived from an EMBL/GenBank/DDBJ whole genome shotgun (WGS) entry which is preliminary data.</text>
</comment>
<evidence type="ECO:0000313" key="2">
    <source>
        <dbReference type="Proteomes" id="UP001485043"/>
    </source>
</evidence>
<name>A0AAW1T7T7_9CHLO</name>
<organism evidence="1 2">
    <name type="scientific">Apatococcus fuscideae</name>
    <dbReference type="NCBI Taxonomy" id="2026836"/>
    <lineage>
        <taxon>Eukaryota</taxon>
        <taxon>Viridiplantae</taxon>
        <taxon>Chlorophyta</taxon>
        <taxon>core chlorophytes</taxon>
        <taxon>Trebouxiophyceae</taxon>
        <taxon>Chlorellales</taxon>
        <taxon>Chlorellaceae</taxon>
        <taxon>Apatococcus</taxon>
    </lineage>
</organism>
<dbReference type="Proteomes" id="UP001485043">
    <property type="component" value="Unassembled WGS sequence"/>
</dbReference>
<proteinExistence type="predicted"/>